<dbReference type="Pfam" id="PF07238">
    <property type="entry name" value="PilZ"/>
    <property type="match status" value="1"/>
</dbReference>
<comment type="caution">
    <text evidence="4">The sequence shown here is derived from an EMBL/GenBank/DDBJ whole genome shotgun (WGS) entry which is preliminary data.</text>
</comment>
<dbReference type="InterPro" id="IPR009875">
    <property type="entry name" value="PilZ_domain"/>
</dbReference>
<sequence>MSIALPATAVVHEAIDERQFVRAKLPAKVMLTDTDEKRHIPCELLDISLGGLGLSCKETLTVNGVYRVLIILSIKGVDLNIKGRITVLKQADNKVGARFVDMEPERTDILRYIISAYMSGEMADVNGLFNVMQRENYIKERKQKLQHVRTPWQRAKALLGTLLFSLLGLGAIAFAAYQAYGLFFRFPAAEARVVSANHVISVPDNGVVKYLLPAGATEVKQGEPLLSVSSQLASRLTSANDLAVVSQLSSADANSLLGLANVETVIASPCDCVLYFPEGRKEGFGYKGDVLVHLLPKDAAMLVEASVPYSQLEALGSVNRIELQVYGDERRIQGEILSSVTDVDTQRVRLTIKPDAPLASAAYLKPVWVQFSQGLALPANPLG</sequence>
<feature type="domain" description="PilZ" evidence="2">
    <location>
        <begin position="17"/>
        <end position="114"/>
    </location>
</feature>
<keyword evidence="1" id="KW-0812">Transmembrane</keyword>
<organism evidence="4 5">
    <name type="scientific">Shewanella jiangmenensis</name>
    <dbReference type="NCBI Taxonomy" id="2837387"/>
    <lineage>
        <taxon>Bacteria</taxon>
        <taxon>Pseudomonadati</taxon>
        <taxon>Pseudomonadota</taxon>
        <taxon>Gammaproteobacteria</taxon>
        <taxon>Alteromonadales</taxon>
        <taxon>Shewanellaceae</taxon>
        <taxon>Shewanella</taxon>
    </lineage>
</organism>
<feature type="transmembrane region" description="Helical" evidence="1">
    <location>
        <begin position="157"/>
        <end position="177"/>
    </location>
</feature>
<proteinExistence type="predicted"/>
<keyword evidence="1" id="KW-1133">Transmembrane helix</keyword>
<accession>A0ABS5V3S2</accession>
<evidence type="ECO:0000313" key="4">
    <source>
        <dbReference type="EMBL" id="MBT1445094.1"/>
    </source>
</evidence>
<gene>
    <name evidence="4" type="ORF">KJI95_11240</name>
</gene>
<dbReference type="Gene3D" id="2.40.10.220">
    <property type="entry name" value="predicted glycosyltransferase like domains"/>
    <property type="match status" value="1"/>
</dbReference>
<name>A0ABS5V3S2_9GAMM</name>
<keyword evidence="5" id="KW-1185">Reference proteome</keyword>
<keyword evidence="1" id="KW-0472">Membrane</keyword>
<dbReference type="SUPFAM" id="SSF141371">
    <property type="entry name" value="PilZ domain-like"/>
    <property type="match status" value="1"/>
</dbReference>
<reference evidence="4 5" key="1">
    <citation type="submission" date="2021-05" db="EMBL/GenBank/DDBJ databases">
        <title>Shewanella sp. JM162201.</title>
        <authorList>
            <person name="Xu S."/>
            <person name="Li A."/>
        </authorList>
    </citation>
    <scope>NUCLEOTIDE SEQUENCE [LARGE SCALE GENOMIC DNA]</scope>
    <source>
        <strain evidence="4 5">JM162201</strain>
    </source>
</reference>
<dbReference type="InterPro" id="IPR058834">
    <property type="entry name" value="Beta-barrel_ALG44"/>
</dbReference>
<protein>
    <submittedName>
        <fullName evidence="4">PilZ domain-containing protein</fullName>
    </submittedName>
</protein>
<dbReference type="Pfam" id="PF25965">
    <property type="entry name" value="Beta-barrel_ALG44"/>
    <property type="match status" value="1"/>
</dbReference>
<evidence type="ECO:0000259" key="3">
    <source>
        <dbReference type="Pfam" id="PF25965"/>
    </source>
</evidence>
<dbReference type="RefSeq" id="WP_214507303.1">
    <property type="nucleotide sequence ID" value="NZ_JAHEPS010000004.1"/>
</dbReference>
<feature type="domain" description="ALG44 beta-barrel" evidence="3">
    <location>
        <begin position="303"/>
        <end position="374"/>
    </location>
</feature>
<evidence type="ECO:0000259" key="2">
    <source>
        <dbReference type="Pfam" id="PF07238"/>
    </source>
</evidence>
<dbReference type="EMBL" id="JAHEPS010000004">
    <property type="protein sequence ID" value="MBT1445094.1"/>
    <property type="molecule type" value="Genomic_DNA"/>
</dbReference>
<evidence type="ECO:0000256" key="1">
    <source>
        <dbReference type="SAM" id="Phobius"/>
    </source>
</evidence>
<dbReference type="Proteomes" id="UP001195903">
    <property type="component" value="Unassembled WGS sequence"/>
</dbReference>
<evidence type="ECO:0000313" key="5">
    <source>
        <dbReference type="Proteomes" id="UP001195903"/>
    </source>
</evidence>